<organism evidence="1 2">
    <name type="scientific">Ceratitis capitata</name>
    <name type="common">Mediterranean fruit fly</name>
    <name type="synonym">Tephritis capitata</name>
    <dbReference type="NCBI Taxonomy" id="7213"/>
    <lineage>
        <taxon>Eukaryota</taxon>
        <taxon>Metazoa</taxon>
        <taxon>Ecdysozoa</taxon>
        <taxon>Arthropoda</taxon>
        <taxon>Hexapoda</taxon>
        <taxon>Insecta</taxon>
        <taxon>Pterygota</taxon>
        <taxon>Neoptera</taxon>
        <taxon>Endopterygota</taxon>
        <taxon>Diptera</taxon>
        <taxon>Brachycera</taxon>
        <taxon>Muscomorpha</taxon>
        <taxon>Tephritoidea</taxon>
        <taxon>Tephritidae</taxon>
        <taxon>Ceratitis</taxon>
        <taxon>Ceratitis</taxon>
    </lineage>
</organism>
<keyword evidence="2" id="KW-1185">Reference proteome</keyword>
<proteinExistence type="predicted"/>
<protein>
    <submittedName>
        <fullName evidence="1">(Mediterranean fruit fly) hypothetical protein</fullName>
    </submittedName>
</protein>
<sequence>MEAKYGESNEGDNLDEDVYFDWKYDEYVDDTLFDAKNSDEDYHRKELVQDMRRILANGPENTHIKKGLNLVVEEYDYENDDGSQEDGSKFILNSKSRGTKNLTVPMEIGSELREHRNYIIEPTSAAADVKVMSIKENKSSNVFDTQTDGAY</sequence>
<name>A0A811VHF0_CERCA</name>
<evidence type="ECO:0000313" key="1">
    <source>
        <dbReference type="EMBL" id="CAD7014667.1"/>
    </source>
</evidence>
<dbReference type="Proteomes" id="UP000606786">
    <property type="component" value="Unassembled WGS sequence"/>
</dbReference>
<dbReference type="EMBL" id="CAJHJT010000056">
    <property type="protein sequence ID" value="CAD7014667.1"/>
    <property type="molecule type" value="Genomic_DNA"/>
</dbReference>
<dbReference type="AlphaFoldDB" id="A0A811VHF0"/>
<gene>
    <name evidence="1" type="ORF">CCAP1982_LOCUS22655</name>
</gene>
<reference evidence="1" key="1">
    <citation type="submission" date="2020-11" db="EMBL/GenBank/DDBJ databases">
        <authorList>
            <person name="Whitehead M."/>
        </authorList>
    </citation>
    <scope>NUCLEOTIDE SEQUENCE</scope>
    <source>
        <strain evidence="1">EGII</strain>
    </source>
</reference>
<evidence type="ECO:0000313" key="2">
    <source>
        <dbReference type="Proteomes" id="UP000606786"/>
    </source>
</evidence>
<accession>A0A811VHF0</accession>
<dbReference type="OrthoDB" id="10014052at2759"/>
<comment type="caution">
    <text evidence="1">The sequence shown here is derived from an EMBL/GenBank/DDBJ whole genome shotgun (WGS) entry which is preliminary data.</text>
</comment>